<dbReference type="InterPro" id="IPR035240">
    <property type="entry name" value="SprT_Zn_ribbon"/>
</dbReference>
<gene>
    <name evidence="2" type="ORF">ACFQIC_17950</name>
</gene>
<dbReference type="Pfam" id="PF10263">
    <property type="entry name" value="SprT-like"/>
    <property type="match status" value="1"/>
</dbReference>
<keyword evidence="3" id="KW-1185">Reference proteome</keyword>
<evidence type="ECO:0000313" key="2">
    <source>
        <dbReference type="EMBL" id="MFC7063697.1"/>
    </source>
</evidence>
<proteinExistence type="predicted"/>
<evidence type="ECO:0000313" key="3">
    <source>
        <dbReference type="Proteomes" id="UP001596410"/>
    </source>
</evidence>
<evidence type="ECO:0000259" key="1">
    <source>
        <dbReference type="SMART" id="SM00731"/>
    </source>
</evidence>
<reference evidence="3" key="1">
    <citation type="journal article" date="2019" name="Int. J. Syst. Evol. Microbiol.">
        <title>The Global Catalogue of Microorganisms (GCM) 10K type strain sequencing project: providing services to taxonomists for standard genome sequencing and annotation.</title>
        <authorList>
            <consortium name="The Broad Institute Genomics Platform"/>
            <consortium name="The Broad Institute Genome Sequencing Center for Infectious Disease"/>
            <person name="Wu L."/>
            <person name="Ma J."/>
        </authorList>
    </citation>
    <scope>NUCLEOTIDE SEQUENCE [LARGE SCALE GENOMIC DNA]</scope>
    <source>
        <strain evidence="3">CGMCC 4.1621</strain>
    </source>
</reference>
<dbReference type="Pfam" id="PF17283">
    <property type="entry name" value="Zn_ribbon_SprT"/>
    <property type="match status" value="1"/>
</dbReference>
<name>A0ABW2ER27_9BACI</name>
<comment type="caution">
    <text evidence="2">The sequence shown here is derived from an EMBL/GenBank/DDBJ whole genome shotgun (WGS) entry which is preliminary data.</text>
</comment>
<organism evidence="2 3">
    <name type="scientific">Halobacillus seohaensis</name>
    <dbReference type="NCBI Taxonomy" id="447421"/>
    <lineage>
        <taxon>Bacteria</taxon>
        <taxon>Bacillati</taxon>
        <taxon>Bacillota</taxon>
        <taxon>Bacilli</taxon>
        <taxon>Bacillales</taxon>
        <taxon>Bacillaceae</taxon>
        <taxon>Halobacillus</taxon>
    </lineage>
</organism>
<dbReference type="InterPro" id="IPR006640">
    <property type="entry name" value="SprT-like_domain"/>
</dbReference>
<dbReference type="NCBIfam" id="NF003339">
    <property type="entry name" value="PRK04351.1"/>
    <property type="match status" value="1"/>
</dbReference>
<protein>
    <submittedName>
        <fullName evidence="2">SprT family protein</fullName>
    </submittedName>
</protein>
<dbReference type="RefSeq" id="WP_204711138.1">
    <property type="nucleotide sequence ID" value="NZ_JBHSZV010000051.1"/>
</dbReference>
<dbReference type="Proteomes" id="UP001596410">
    <property type="component" value="Unassembled WGS sequence"/>
</dbReference>
<sequence length="185" mass="21749">MTFVSVTNRAQKSPPFEFREYPLYNKICKTEGGCATVDVTQQQLQKWTDQLSRDFFGKPYKDHVEFNPRLRTTGGRYIPSKRVIELNPKYLLELGEEEFAGIIKHELCHYHLHIEGKGFSHKDRTFKNLLEKTGSPRYCKPLPSEKEKKALRYICTKCSHEYTRKKRINTSRYVCGKCKGKLKKH</sequence>
<dbReference type="EMBL" id="JBHSZV010000051">
    <property type="protein sequence ID" value="MFC7063697.1"/>
    <property type="molecule type" value="Genomic_DNA"/>
</dbReference>
<feature type="domain" description="SprT-like" evidence="1">
    <location>
        <begin position="42"/>
        <end position="185"/>
    </location>
</feature>
<dbReference type="SMART" id="SM00731">
    <property type="entry name" value="SprT"/>
    <property type="match status" value="1"/>
</dbReference>
<accession>A0ABW2ER27</accession>